<reference evidence="2" key="1">
    <citation type="submission" date="2020-05" db="EMBL/GenBank/DDBJ databases">
        <title>WGS assembly of Panicum virgatum.</title>
        <authorList>
            <person name="Lovell J.T."/>
            <person name="Jenkins J."/>
            <person name="Shu S."/>
            <person name="Juenger T.E."/>
            <person name="Schmutz J."/>
        </authorList>
    </citation>
    <scope>NUCLEOTIDE SEQUENCE</scope>
    <source>
        <strain evidence="2">AP13</strain>
    </source>
</reference>
<accession>A0A8T0V005</accession>
<dbReference type="InterPro" id="IPR012340">
    <property type="entry name" value="NA-bd_OB-fold"/>
</dbReference>
<dbReference type="SUPFAM" id="SSF50249">
    <property type="entry name" value="Nucleic acid-binding proteins"/>
    <property type="match status" value="1"/>
</dbReference>
<organism evidence="2 3">
    <name type="scientific">Panicum virgatum</name>
    <name type="common">Blackwell switchgrass</name>
    <dbReference type="NCBI Taxonomy" id="38727"/>
    <lineage>
        <taxon>Eukaryota</taxon>
        <taxon>Viridiplantae</taxon>
        <taxon>Streptophyta</taxon>
        <taxon>Embryophyta</taxon>
        <taxon>Tracheophyta</taxon>
        <taxon>Spermatophyta</taxon>
        <taxon>Magnoliopsida</taxon>
        <taxon>Liliopsida</taxon>
        <taxon>Poales</taxon>
        <taxon>Poaceae</taxon>
        <taxon>PACMAD clade</taxon>
        <taxon>Panicoideae</taxon>
        <taxon>Panicodae</taxon>
        <taxon>Paniceae</taxon>
        <taxon>Panicinae</taxon>
        <taxon>Panicum</taxon>
        <taxon>Panicum sect. Hiantes</taxon>
    </lineage>
</organism>
<dbReference type="Proteomes" id="UP000823388">
    <property type="component" value="Chromosome 3K"/>
</dbReference>
<name>A0A8T0V005_PANVG</name>
<dbReference type="Pfam" id="PF02721">
    <property type="entry name" value="DUF223"/>
    <property type="match status" value="1"/>
</dbReference>
<proteinExistence type="predicted"/>
<gene>
    <name evidence="2" type="ORF">PVAP13_3KG374754</name>
</gene>
<sequence>MACKRIKQLTTSGQAGNIKVKVIKMWESINFATDELMSLDMILMDEQGETIHATIWKTLINNYKAKINEGSIYELSNFKVQEDTRYRPVNNALKVVFIFNTNVKEVEDCSDKFPDYYFEFASKDTLLARTNIDKQYLDVMGLLTKIKQIKSRMILKNTANPRQKDIREIELLIMVNLTGGNRSGLTGYRSNRSGPVPVSAGTQPAKIQILNLNSKNKKFSKNS</sequence>
<protein>
    <recommendedName>
        <fullName evidence="1">Replication protein A 70 kDa DNA-binding subunit B/D first OB fold domain-containing protein</fullName>
    </recommendedName>
</protein>
<evidence type="ECO:0000313" key="3">
    <source>
        <dbReference type="Proteomes" id="UP000823388"/>
    </source>
</evidence>
<dbReference type="PANTHER" id="PTHR47165:SF4">
    <property type="entry name" value="OS03G0429900 PROTEIN"/>
    <property type="match status" value="1"/>
</dbReference>
<dbReference type="AlphaFoldDB" id="A0A8T0V005"/>
<evidence type="ECO:0000259" key="1">
    <source>
        <dbReference type="Pfam" id="PF02721"/>
    </source>
</evidence>
<evidence type="ECO:0000313" key="2">
    <source>
        <dbReference type="EMBL" id="KAG2626694.1"/>
    </source>
</evidence>
<feature type="domain" description="Replication protein A 70 kDa DNA-binding subunit B/D first OB fold" evidence="1">
    <location>
        <begin position="5"/>
        <end position="105"/>
    </location>
</feature>
<dbReference type="PANTHER" id="PTHR47165">
    <property type="entry name" value="OS03G0429900 PROTEIN"/>
    <property type="match status" value="1"/>
</dbReference>
<keyword evidence="3" id="KW-1185">Reference proteome</keyword>
<dbReference type="EMBL" id="CM029041">
    <property type="protein sequence ID" value="KAG2626694.1"/>
    <property type="molecule type" value="Genomic_DNA"/>
</dbReference>
<dbReference type="CDD" id="cd04480">
    <property type="entry name" value="RPA1_DBD_A_like"/>
    <property type="match status" value="1"/>
</dbReference>
<comment type="caution">
    <text evidence="2">The sequence shown here is derived from an EMBL/GenBank/DDBJ whole genome shotgun (WGS) entry which is preliminary data.</text>
</comment>
<dbReference type="InterPro" id="IPR003871">
    <property type="entry name" value="RFA1B/D_OB_1st"/>
</dbReference>
<dbReference type="Gene3D" id="2.40.50.140">
    <property type="entry name" value="Nucleic acid-binding proteins"/>
    <property type="match status" value="1"/>
</dbReference>